<keyword evidence="18" id="KW-1185">Reference proteome</keyword>
<evidence type="ECO:0000256" key="13">
    <source>
        <dbReference type="RuleBase" id="RU003983"/>
    </source>
</evidence>
<dbReference type="CDD" id="cd07343">
    <property type="entry name" value="M48A_Zmpste24p_like"/>
    <property type="match status" value="1"/>
</dbReference>
<name>A0A1T4W447_9BACT</name>
<evidence type="ECO:0000256" key="11">
    <source>
        <dbReference type="PIRSR" id="PIRSR627057-1"/>
    </source>
</evidence>
<evidence type="ECO:0000256" key="5">
    <source>
        <dbReference type="ARBA" id="ARBA00022801"/>
    </source>
</evidence>
<keyword evidence="10 14" id="KW-0472">Membrane</keyword>
<dbReference type="OrthoDB" id="9781930at2"/>
<keyword evidence="2 13" id="KW-0645">Protease</keyword>
<accession>A0A1T4W447</accession>
<comment type="subcellular location">
    <subcellularLocation>
        <location evidence="1">Endoplasmic reticulum membrane</location>
        <topology evidence="1">Multi-pass membrane protein</topology>
    </subcellularLocation>
</comment>
<dbReference type="RefSeq" id="WP_078715799.1">
    <property type="nucleotide sequence ID" value="NZ_FUYC01000001.1"/>
</dbReference>
<sequence length="426" mass="46349">MTTPLILLLICILSAWAVSTLAELLNALRRSPTPPAGLEDIHAPEAYARSQDYASANTRLRVRSDAVLTLATVLLLLFNGLPLADGLAQNAAASLGFGPLGTDLVAGLLFIGGLLLLSQLLQLPFSLYQTFVLEERFGFNRTTPATFILDRIKGLLLGAVIGGTLLSGILWLLHAYGPGAWIGCWALAAVVMFTLQLLAPVMLPLFFRFEPLEQGPLRRDIEQLAQRVGFSLTGLFTVDGSRRSAKGNAFFTGLGNKRRIALFDTLLNDLSRQEIVAVLGHELGHWKLGHIRRTTLVGVLKIGALLWLFSLLLRWESLFTGLGLQPSPHAGLLLFGLLMAPLSLVLDTLHNLLSRRHEFQADRYAAEVTKQPEALASALRKLARQHLANLTPHPLYVALNHSHPPLAQRLAALESLAAQTRHSGSG</sequence>
<dbReference type="GO" id="GO:0071586">
    <property type="term" value="P:CAAX-box protein processing"/>
    <property type="evidence" value="ECO:0007669"/>
    <property type="project" value="InterPro"/>
</dbReference>
<dbReference type="InterPro" id="IPR027057">
    <property type="entry name" value="CAXX_Prtase_1"/>
</dbReference>
<protein>
    <submittedName>
        <fullName evidence="17">STE24 endopeptidase</fullName>
    </submittedName>
</protein>
<dbReference type="GO" id="GO:0004222">
    <property type="term" value="F:metalloendopeptidase activity"/>
    <property type="evidence" value="ECO:0007669"/>
    <property type="project" value="InterPro"/>
</dbReference>
<dbReference type="InterPro" id="IPR001915">
    <property type="entry name" value="Peptidase_M48"/>
</dbReference>
<evidence type="ECO:0000256" key="2">
    <source>
        <dbReference type="ARBA" id="ARBA00022670"/>
    </source>
</evidence>
<dbReference type="Pfam" id="PF16491">
    <property type="entry name" value="Peptidase_M48_N"/>
    <property type="match status" value="1"/>
</dbReference>
<evidence type="ECO:0000256" key="6">
    <source>
        <dbReference type="ARBA" id="ARBA00022824"/>
    </source>
</evidence>
<feature type="binding site" evidence="12">
    <location>
        <position position="358"/>
    </location>
    <ligand>
        <name>Zn(2+)</name>
        <dbReference type="ChEBI" id="CHEBI:29105"/>
        <note>catalytic</note>
    </ligand>
</feature>
<evidence type="ECO:0000256" key="7">
    <source>
        <dbReference type="ARBA" id="ARBA00022833"/>
    </source>
</evidence>
<comment type="similarity">
    <text evidence="13">Belongs to the peptidase M48 family.</text>
</comment>
<evidence type="ECO:0000256" key="9">
    <source>
        <dbReference type="ARBA" id="ARBA00023049"/>
    </source>
</evidence>
<dbReference type="STRING" id="1121449.SAMN02745704_00214"/>
<gene>
    <name evidence="17" type="ORF">SAMN02745704_00214</name>
</gene>
<keyword evidence="5 13" id="KW-0378">Hydrolase</keyword>
<keyword evidence="6" id="KW-0256">Endoplasmic reticulum</keyword>
<evidence type="ECO:0000256" key="3">
    <source>
        <dbReference type="ARBA" id="ARBA00022692"/>
    </source>
</evidence>
<feature type="transmembrane region" description="Helical" evidence="14">
    <location>
        <begin position="333"/>
        <end position="353"/>
    </location>
</feature>
<feature type="transmembrane region" description="Helical" evidence="14">
    <location>
        <begin position="295"/>
        <end position="313"/>
    </location>
</feature>
<dbReference type="FunFam" id="3.30.2010.10:FF:000002">
    <property type="entry name" value="CAAX prenyl protease"/>
    <property type="match status" value="1"/>
</dbReference>
<evidence type="ECO:0000256" key="12">
    <source>
        <dbReference type="PIRSR" id="PIRSR627057-2"/>
    </source>
</evidence>
<evidence type="ECO:0000313" key="18">
    <source>
        <dbReference type="Proteomes" id="UP000190027"/>
    </source>
</evidence>
<evidence type="ECO:0000256" key="8">
    <source>
        <dbReference type="ARBA" id="ARBA00022989"/>
    </source>
</evidence>
<organism evidence="17 18">
    <name type="scientific">Paucidesulfovibrio gracilis DSM 16080</name>
    <dbReference type="NCBI Taxonomy" id="1121449"/>
    <lineage>
        <taxon>Bacteria</taxon>
        <taxon>Pseudomonadati</taxon>
        <taxon>Thermodesulfobacteriota</taxon>
        <taxon>Desulfovibrionia</taxon>
        <taxon>Desulfovibrionales</taxon>
        <taxon>Desulfovibrionaceae</taxon>
        <taxon>Paucidesulfovibrio</taxon>
    </lineage>
</organism>
<comment type="cofactor">
    <cofactor evidence="12 13">
        <name>Zn(2+)</name>
        <dbReference type="ChEBI" id="CHEBI:29105"/>
    </cofactor>
    <text evidence="12 13">Binds 1 zinc ion per subunit.</text>
</comment>
<keyword evidence="4 12" id="KW-0479">Metal-binding</keyword>
<reference evidence="17 18" key="1">
    <citation type="submission" date="2017-02" db="EMBL/GenBank/DDBJ databases">
        <authorList>
            <person name="Peterson S.W."/>
        </authorList>
    </citation>
    <scope>NUCLEOTIDE SEQUENCE [LARGE SCALE GENOMIC DNA]</scope>
    <source>
        <strain evidence="17 18">DSM 16080</strain>
    </source>
</reference>
<evidence type="ECO:0000256" key="10">
    <source>
        <dbReference type="ARBA" id="ARBA00023136"/>
    </source>
</evidence>
<feature type="transmembrane region" description="Helical" evidence="14">
    <location>
        <begin position="104"/>
        <end position="133"/>
    </location>
</feature>
<feature type="transmembrane region" description="Helical" evidence="14">
    <location>
        <begin position="180"/>
        <end position="209"/>
    </location>
</feature>
<evidence type="ECO:0000259" key="16">
    <source>
        <dbReference type="Pfam" id="PF16491"/>
    </source>
</evidence>
<feature type="domain" description="Peptidase M48" evidence="15">
    <location>
        <begin position="211"/>
        <end position="416"/>
    </location>
</feature>
<keyword evidence="8 14" id="KW-1133">Transmembrane helix</keyword>
<feature type="transmembrane region" description="Helical" evidence="14">
    <location>
        <begin position="154"/>
        <end position="174"/>
    </location>
</feature>
<evidence type="ECO:0000256" key="4">
    <source>
        <dbReference type="ARBA" id="ARBA00022723"/>
    </source>
</evidence>
<feature type="transmembrane region" description="Helical" evidence="14">
    <location>
        <begin position="6"/>
        <end position="25"/>
    </location>
</feature>
<feature type="binding site" evidence="12">
    <location>
        <position position="285"/>
    </location>
    <ligand>
        <name>Zn(2+)</name>
        <dbReference type="ChEBI" id="CHEBI:29105"/>
        <note>catalytic</note>
    </ligand>
</feature>
<feature type="transmembrane region" description="Helical" evidence="14">
    <location>
        <begin position="66"/>
        <end position="84"/>
    </location>
</feature>
<feature type="active site" description="Proton donor" evidence="11">
    <location>
        <position position="362"/>
    </location>
</feature>
<dbReference type="Gene3D" id="3.30.2010.10">
    <property type="entry name" value="Metalloproteases ('zincins'), catalytic domain"/>
    <property type="match status" value="1"/>
</dbReference>
<dbReference type="Pfam" id="PF01435">
    <property type="entry name" value="Peptidase_M48"/>
    <property type="match status" value="1"/>
</dbReference>
<feature type="domain" description="CAAX prenyl protease 1 N-terminal" evidence="16">
    <location>
        <begin position="28"/>
        <end position="206"/>
    </location>
</feature>
<dbReference type="GO" id="GO:0046872">
    <property type="term" value="F:metal ion binding"/>
    <property type="evidence" value="ECO:0007669"/>
    <property type="project" value="UniProtKB-KW"/>
</dbReference>
<feature type="active site" evidence="11">
    <location>
        <position position="282"/>
    </location>
</feature>
<proteinExistence type="inferred from homology"/>
<evidence type="ECO:0000256" key="14">
    <source>
        <dbReference type="SAM" id="Phobius"/>
    </source>
</evidence>
<dbReference type="Proteomes" id="UP000190027">
    <property type="component" value="Unassembled WGS sequence"/>
</dbReference>
<dbReference type="EMBL" id="FUYC01000001">
    <property type="protein sequence ID" value="SKA71828.1"/>
    <property type="molecule type" value="Genomic_DNA"/>
</dbReference>
<dbReference type="PANTHER" id="PTHR10120">
    <property type="entry name" value="CAAX PRENYL PROTEASE 1"/>
    <property type="match status" value="1"/>
</dbReference>
<keyword evidence="7 12" id="KW-0862">Zinc</keyword>
<keyword evidence="9 13" id="KW-0482">Metalloprotease</keyword>
<dbReference type="AlphaFoldDB" id="A0A1T4W447"/>
<dbReference type="InterPro" id="IPR032456">
    <property type="entry name" value="Peptidase_M48_N"/>
</dbReference>
<feature type="binding site" evidence="12">
    <location>
        <position position="281"/>
    </location>
    <ligand>
        <name>Zn(2+)</name>
        <dbReference type="ChEBI" id="CHEBI:29105"/>
        <note>catalytic</note>
    </ligand>
</feature>
<evidence type="ECO:0000313" key="17">
    <source>
        <dbReference type="EMBL" id="SKA71828.1"/>
    </source>
</evidence>
<evidence type="ECO:0000259" key="15">
    <source>
        <dbReference type="Pfam" id="PF01435"/>
    </source>
</evidence>
<evidence type="ECO:0000256" key="1">
    <source>
        <dbReference type="ARBA" id="ARBA00004477"/>
    </source>
</evidence>
<keyword evidence="3 14" id="KW-0812">Transmembrane</keyword>